<sequence>MIIENTSYNTNLKSNDDMFVFSNDKDTNINNEINERDIYTQPLTSINEWRNMVTHWVKMIENELQKDQDNEIANIVDTYDISIENIEQLQYLAVDLQANGN</sequence>
<accession>A0A2Z6R914</accession>
<dbReference type="EMBL" id="BLAL01000199">
    <property type="protein sequence ID" value="GES91291.1"/>
    <property type="molecule type" value="Genomic_DNA"/>
</dbReference>
<protein>
    <submittedName>
        <fullName evidence="1">Uncharacterized protein</fullName>
    </submittedName>
</protein>
<gene>
    <name evidence="2" type="ORF">RCL2_001812200</name>
    <name evidence="1" type="ORF">RclHR1_33050001</name>
</gene>
<keyword evidence="3" id="KW-1185">Reference proteome</keyword>
<dbReference type="AlphaFoldDB" id="A0A2Z6R914"/>
<proteinExistence type="predicted"/>
<comment type="caution">
    <text evidence="1">The sequence shown here is derived from an EMBL/GenBank/DDBJ whole genome shotgun (WGS) entry which is preliminary data.</text>
</comment>
<evidence type="ECO:0000313" key="3">
    <source>
        <dbReference type="Proteomes" id="UP000247702"/>
    </source>
</evidence>
<dbReference type="EMBL" id="BEXD01002564">
    <property type="protein sequence ID" value="GBB98755.1"/>
    <property type="molecule type" value="Genomic_DNA"/>
</dbReference>
<dbReference type="STRING" id="94130.A0A2Z6R914"/>
<evidence type="ECO:0000313" key="1">
    <source>
        <dbReference type="EMBL" id="GBB98755.1"/>
    </source>
</evidence>
<reference evidence="2" key="2">
    <citation type="submission" date="2019-10" db="EMBL/GenBank/DDBJ databases">
        <title>Conservation and host-specific expression of non-tandemly repeated heterogenous ribosome RNA gene in arbuscular mycorrhizal fungi.</title>
        <authorList>
            <person name="Maeda T."/>
            <person name="Kobayashi Y."/>
            <person name="Nakagawa T."/>
            <person name="Ezawa T."/>
            <person name="Yamaguchi K."/>
            <person name="Bino T."/>
            <person name="Nishimoto Y."/>
            <person name="Shigenobu S."/>
            <person name="Kawaguchi M."/>
        </authorList>
    </citation>
    <scope>NUCLEOTIDE SEQUENCE</scope>
    <source>
        <strain evidence="2">HR1</strain>
    </source>
</reference>
<name>A0A2Z6R914_9GLOM</name>
<dbReference type="Proteomes" id="UP000615446">
    <property type="component" value="Unassembled WGS sequence"/>
</dbReference>
<organism evidence="1 3">
    <name type="scientific">Rhizophagus clarus</name>
    <dbReference type="NCBI Taxonomy" id="94130"/>
    <lineage>
        <taxon>Eukaryota</taxon>
        <taxon>Fungi</taxon>
        <taxon>Fungi incertae sedis</taxon>
        <taxon>Mucoromycota</taxon>
        <taxon>Glomeromycotina</taxon>
        <taxon>Glomeromycetes</taxon>
        <taxon>Glomerales</taxon>
        <taxon>Glomeraceae</taxon>
        <taxon>Rhizophagus</taxon>
    </lineage>
</organism>
<reference evidence="1 3" key="1">
    <citation type="submission" date="2017-11" db="EMBL/GenBank/DDBJ databases">
        <title>The genome of Rhizophagus clarus HR1 reveals common genetic basis of auxotrophy among arbuscular mycorrhizal fungi.</title>
        <authorList>
            <person name="Kobayashi Y."/>
        </authorList>
    </citation>
    <scope>NUCLEOTIDE SEQUENCE [LARGE SCALE GENOMIC DNA]</scope>
    <source>
        <strain evidence="1 3">HR1</strain>
    </source>
</reference>
<dbReference type="Proteomes" id="UP000247702">
    <property type="component" value="Unassembled WGS sequence"/>
</dbReference>
<evidence type="ECO:0000313" key="2">
    <source>
        <dbReference type="EMBL" id="GES91291.1"/>
    </source>
</evidence>
<dbReference type="OrthoDB" id="2428968at2759"/>